<organism evidence="3 4">
    <name type="scientific">Gossypium stocksii</name>
    <dbReference type="NCBI Taxonomy" id="47602"/>
    <lineage>
        <taxon>Eukaryota</taxon>
        <taxon>Viridiplantae</taxon>
        <taxon>Streptophyta</taxon>
        <taxon>Embryophyta</taxon>
        <taxon>Tracheophyta</taxon>
        <taxon>Spermatophyta</taxon>
        <taxon>Magnoliopsida</taxon>
        <taxon>eudicotyledons</taxon>
        <taxon>Gunneridae</taxon>
        <taxon>Pentapetalae</taxon>
        <taxon>rosids</taxon>
        <taxon>malvids</taxon>
        <taxon>Malvales</taxon>
        <taxon>Malvaceae</taxon>
        <taxon>Malvoideae</taxon>
        <taxon>Gossypium</taxon>
    </lineage>
</organism>
<dbReference type="OrthoDB" id="10534646at2759"/>
<evidence type="ECO:0000313" key="4">
    <source>
        <dbReference type="Proteomes" id="UP000828251"/>
    </source>
</evidence>
<feature type="compositionally biased region" description="Basic residues" evidence="1">
    <location>
        <begin position="195"/>
        <end position="210"/>
    </location>
</feature>
<keyword evidence="2" id="KW-0732">Signal</keyword>
<feature type="signal peptide" evidence="2">
    <location>
        <begin position="1"/>
        <end position="23"/>
    </location>
</feature>
<evidence type="ECO:0000256" key="1">
    <source>
        <dbReference type="SAM" id="MobiDB-lite"/>
    </source>
</evidence>
<protein>
    <submittedName>
        <fullName evidence="3">Uncharacterized protein</fullName>
    </submittedName>
</protein>
<feature type="compositionally biased region" description="Pro residues" evidence="1">
    <location>
        <begin position="76"/>
        <end position="88"/>
    </location>
</feature>
<reference evidence="3 4" key="1">
    <citation type="journal article" date="2021" name="Plant Biotechnol. J.">
        <title>Multi-omics assisted identification of the key and species-specific regulatory components of drought-tolerant mechanisms in Gossypium stocksii.</title>
        <authorList>
            <person name="Yu D."/>
            <person name="Ke L."/>
            <person name="Zhang D."/>
            <person name="Wu Y."/>
            <person name="Sun Y."/>
            <person name="Mei J."/>
            <person name="Sun J."/>
            <person name="Sun Y."/>
        </authorList>
    </citation>
    <scope>NUCLEOTIDE SEQUENCE [LARGE SCALE GENOMIC DNA]</scope>
    <source>
        <strain evidence="4">cv. E1</strain>
        <tissue evidence="3">Leaf</tissue>
    </source>
</reference>
<name>A0A9D3ZGS3_9ROSI</name>
<dbReference type="AlphaFoldDB" id="A0A9D3ZGS3"/>
<feature type="compositionally biased region" description="Pro residues" evidence="1">
    <location>
        <begin position="168"/>
        <end position="194"/>
    </location>
</feature>
<feature type="region of interest" description="Disordered" evidence="1">
    <location>
        <begin position="151"/>
        <end position="210"/>
    </location>
</feature>
<evidence type="ECO:0000256" key="2">
    <source>
        <dbReference type="SAM" id="SignalP"/>
    </source>
</evidence>
<dbReference type="EMBL" id="JAIQCV010000013">
    <property type="protein sequence ID" value="KAH1033036.1"/>
    <property type="molecule type" value="Genomic_DNA"/>
</dbReference>
<dbReference type="Proteomes" id="UP000828251">
    <property type="component" value="Unassembled WGS sequence"/>
</dbReference>
<dbReference type="PRINTS" id="PR01217">
    <property type="entry name" value="PRICHEXTENSN"/>
</dbReference>
<evidence type="ECO:0000313" key="3">
    <source>
        <dbReference type="EMBL" id="KAH1033036.1"/>
    </source>
</evidence>
<feature type="region of interest" description="Disordered" evidence="1">
    <location>
        <begin position="54"/>
        <end position="88"/>
    </location>
</feature>
<sequence length="210" mass="23431">MNAMSWWIVFFFILGLLVSNSNAIHKETTAVDSSDISSRYFTYKFHAVSARVVHPRRRRPSPPPTPSGNVIVHQFAPPPNNPPSPPPPCTATMNATFCWLLLIFTLGLIISHSATIDDESQAVRSSSFDAVSSNFFSHNFHVVSARVLRPRRRAPPPPMFNYRVYQSPAPPMRSPPPPPPPPPSPPPPPPPPTPLRHRYVPNPRRPRPPP</sequence>
<keyword evidence="4" id="KW-1185">Reference proteome</keyword>
<proteinExistence type="predicted"/>
<feature type="chain" id="PRO_5038560737" evidence="2">
    <location>
        <begin position="24"/>
        <end position="210"/>
    </location>
</feature>
<gene>
    <name evidence="3" type="ORF">J1N35_045210</name>
</gene>
<comment type="caution">
    <text evidence="3">The sequence shown here is derived from an EMBL/GenBank/DDBJ whole genome shotgun (WGS) entry which is preliminary data.</text>
</comment>
<accession>A0A9D3ZGS3</accession>